<organism evidence="8 9">
    <name type="scientific">Momordica charantia</name>
    <name type="common">Bitter gourd</name>
    <name type="synonym">Balsam pear</name>
    <dbReference type="NCBI Taxonomy" id="3673"/>
    <lineage>
        <taxon>Eukaryota</taxon>
        <taxon>Viridiplantae</taxon>
        <taxon>Streptophyta</taxon>
        <taxon>Embryophyta</taxon>
        <taxon>Tracheophyta</taxon>
        <taxon>Spermatophyta</taxon>
        <taxon>Magnoliopsida</taxon>
        <taxon>eudicotyledons</taxon>
        <taxon>Gunneridae</taxon>
        <taxon>Pentapetalae</taxon>
        <taxon>rosids</taxon>
        <taxon>fabids</taxon>
        <taxon>Cucurbitales</taxon>
        <taxon>Cucurbitaceae</taxon>
        <taxon>Momordiceae</taxon>
        <taxon>Momordica</taxon>
    </lineage>
</organism>
<keyword evidence="8" id="KW-1185">Reference proteome</keyword>
<feature type="domain" description="Late embryogenesis abundant protein LEA-2 subgroup" evidence="7">
    <location>
        <begin position="86"/>
        <end position="167"/>
    </location>
</feature>
<feature type="transmembrane region" description="Helical" evidence="6">
    <location>
        <begin position="31"/>
        <end position="53"/>
    </location>
</feature>
<evidence type="ECO:0000256" key="1">
    <source>
        <dbReference type="ARBA" id="ARBA00004167"/>
    </source>
</evidence>
<accession>A0A6J1DG76</accession>
<dbReference type="PANTHER" id="PTHR31234:SF39">
    <property type="entry name" value="HARPIN-INDUCED PROTEIN 1 CONTAINING PROTEIN, EXPRESSED"/>
    <property type="match status" value="1"/>
</dbReference>
<reference evidence="9" key="1">
    <citation type="submission" date="2025-08" db="UniProtKB">
        <authorList>
            <consortium name="RefSeq"/>
        </authorList>
    </citation>
    <scope>IDENTIFICATION</scope>
    <source>
        <strain evidence="9">OHB3-1</strain>
    </source>
</reference>
<evidence type="ECO:0000256" key="2">
    <source>
        <dbReference type="ARBA" id="ARBA00022692"/>
    </source>
</evidence>
<keyword evidence="4 6" id="KW-0472">Membrane</keyword>
<dbReference type="AlphaFoldDB" id="A0A6J1DG76"/>
<protein>
    <submittedName>
        <fullName evidence="9">NDR1/HIN1-like protein 10</fullName>
    </submittedName>
</protein>
<dbReference type="OrthoDB" id="1920039at2759"/>
<dbReference type="GO" id="GO:0098542">
    <property type="term" value="P:defense response to other organism"/>
    <property type="evidence" value="ECO:0007669"/>
    <property type="project" value="InterPro"/>
</dbReference>
<sequence length="205" mass="22838">MSTTTQTSKESSNGGQTQNRKPPKRTTIMRIIGRTMLGIIILLGLSMVINWLLIIPKAPTYNVETCNVTANALTDRNLNATLAFTIKTSNPNRRAAIDIDSMRVTVEYLGQRFRSTVPSFSLAPGKQTLLKPAVEVFSTSPFGNLNDTVRSNGFEVDLRLEAKIRYAIEKWTSKRRSLEIYCDLVGGLKINTSTPLDNKKCRVDL</sequence>
<dbReference type="GeneID" id="111020550"/>
<name>A0A6J1DG76_MOMCH</name>
<dbReference type="RefSeq" id="XP_022152938.1">
    <property type="nucleotide sequence ID" value="XM_022297246.1"/>
</dbReference>
<keyword evidence="3 6" id="KW-1133">Transmembrane helix</keyword>
<evidence type="ECO:0000259" key="7">
    <source>
        <dbReference type="Pfam" id="PF03168"/>
    </source>
</evidence>
<feature type="region of interest" description="Disordered" evidence="5">
    <location>
        <begin position="1"/>
        <end position="24"/>
    </location>
</feature>
<dbReference type="InterPro" id="IPR044839">
    <property type="entry name" value="NDR1-like"/>
</dbReference>
<dbReference type="Proteomes" id="UP000504603">
    <property type="component" value="Unplaced"/>
</dbReference>
<feature type="compositionally biased region" description="Polar residues" evidence="5">
    <location>
        <begin position="1"/>
        <end position="20"/>
    </location>
</feature>
<dbReference type="Pfam" id="PF03168">
    <property type="entry name" value="LEA_2"/>
    <property type="match status" value="1"/>
</dbReference>
<proteinExistence type="predicted"/>
<dbReference type="GO" id="GO:0005886">
    <property type="term" value="C:plasma membrane"/>
    <property type="evidence" value="ECO:0007669"/>
    <property type="project" value="TreeGrafter"/>
</dbReference>
<comment type="subcellular location">
    <subcellularLocation>
        <location evidence="1">Membrane</location>
        <topology evidence="1">Single-pass membrane protein</topology>
    </subcellularLocation>
</comment>
<evidence type="ECO:0000256" key="6">
    <source>
        <dbReference type="SAM" id="Phobius"/>
    </source>
</evidence>
<dbReference type="InterPro" id="IPR004864">
    <property type="entry name" value="LEA_2"/>
</dbReference>
<evidence type="ECO:0000313" key="9">
    <source>
        <dbReference type="RefSeq" id="XP_022152938.1"/>
    </source>
</evidence>
<evidence type="ECO:0000256" key="4">
    <source>
        <dbReference type="ARBA" id="ARBA00023136"/>
    </source>
</evidence>
<evidence type="ECO:0000313" key="8">
    <source>
        <dbReference type="Proteomes" id="UP000504603"/>
    </source>
</evidence>
<gene>
    <name evidence="9" type="primary">LOC111020550</name>
</gene>
<dbReference type="PANTHER" id="PTHR31234">
    <property type="entry name" value="LATE EMBRYOGENESIS ABUNDANT (LEA) HYDROXYPROLINE-RICH GLYCOPROTEIN FAMILY"/>
    <property type="match status" value="1"/>
</dbReference>
<evidence type="ECO:0000256" key="3">
    <source>
        <dbReference type="ARBA" id="ARBA00022989"/>
    </source>
</evidence>
<keyword evidence="2 6" id="KW-0812">Transmembrane</keyword>
<dbReference type="KEGG" id="mcha:111020550"/>
<evidence type="ECO:0000256" key="5">
    <source>
        <dbReference type="SAM" id="MobiDB-lite"/>
    </source>
</evidence>